<dbReference type="InterPro" id="IPR003439">
    <property type="entry name" value="ABC_transporter-like_ATP-bd"/>
</dbReference>
<dbReference type="PANTHER" id="PTHR46743">
    <property type="entry name" value="TEICHOIC ACIDS EXPORT ATP-BINDING PROTEIN TAGH"/>
    <property type="match status" value="1"/>
</dbReference>
<evidence type="ECO:0000313" key="7">
    <source>
        <dbReference type="Proteomes" id="UP000295765"/>
    </source>
</evidence>
<dbReference type="Gene3D" id="3.40.50.300">
    <property type="entry name" value="P-loop containing nucleotide triphosphate hydrolases"/>
    <property type="match status" value="1"/>
</dbReference>
<dbReference type="InterPro" id="IPR050683">
    <property type="entry name" value="Bact_Polysacc_Export_ATP-bd"/>
</dbReference>
<evidence type="ECO:0000256" key="1">
    <source>
        <dbReference type="ARBA" id="ARBA00005417"/>
    </source>
</evidence>
<dbReference type="RefSeq" id="WP_132544033.1">
    <property type="nucleotide sequence ID" value="NZ_SLWY01000015.1"/>
</dbReference>
<keyword evidence="3" id="KW-0547">Nucleotide-binding</keyword>
<gene>
    <name evidence="6" type="ORF">EV699_11599</name>
</gene>
<accession>A0A4R2L012</accession>
<dbReference type="Pfam" id="PF00005">
    <property type="entry name" value="ABC_tran"/>
    <property type="match status" value="1"/>
</dbReference>
<dbReference type="InterPro" id="IPR015860">
    <property type="entry name" value="ABC_transpr_TagH-like"/>
</dbReference>
<dbReference type="GO" id="GO:0016020">
    <property type="term" value="C:membrane"/>
    <property type="evidence" value="ECO:0007669"/>
    <property type="project" value="InterPro"/>
</dbReference>
<evidence type="ECO:0000313" key="6">
    <source>
        <dbReference type="EMBL" id="TCO80321.1"/>
    </source>
</evidence>
<name>A0A4R2L012_9GAMM</name>
<evidence type="ECO:0000256" key="3">
    <source>
        <dbReference type="ARBA" id="ARBA00022741"/>
    </source>
</evidence>
<dbReference type="GO" id="GO:0016887">
    <property type="term" value="F:ATP hydrolysis activity"/>
    <property type="evidence" value="ECO:0007669"/>
    <property type="project" value="InterPro"/>
</dbReference>
<keyword evidence="4 6" id="KW-0067">ATP-binding</keyword>
<dbReference type="EMBL" id="SLWY01000015">
    <property type="protein sequence ID" value="TCO80321.1"/>
    <property type="molecule type" value="Genomic_DNA"/>
</dbReference>
<comment type="caution">
    <text evidence="6">The sequence shown here is derived from an EMBL/GenBank/DDBJ whole genome shotgun (WGS) entry which is preliminary data.</text>
</comment>
<reference evidence="6 7" key="1">
    <citation type="submission" date="2019-03" db="EMBL/GenBank/DDBJ databases">
        <title>Genomic Encyclopedia of Type Strains, Phase IV (KMG-IV): sequencing the most valuable type-strain genomes for metagenomic binning, comparative biology and taxonomic classification.</title>
        <authorList>
            <person name="Goeker M."/>
        </authorList>
    </citation>
    <scope>NUCLEOTIDE SEQUENCE [LARGE SCALE GENOMIC DNA]</scope>
    <source>
        <strain evidence="6 7">DSM 25287</strain>
    </source>
</reference>
<dbReference type="CDD" id="cd03220">
    <property type="entry name" value="ABC_KpsT_Wzt"/>
    <property type="match status" value="1"/>
</dbReference>
<dbReference type="GO" id="GO:0140359">
    <property type="term" value="F:ABC-type transporter activity"/>
    <property type="evidence" value="ECO:0007669"/>
    <property type="project" value="InterPro"/>
</dbReference>
<protein>
    <submittedName>
        <fullName evidence="6">Capsular polysaccharide transport system ATP-binding protein</fullName>
    </submittedName>
</protein>
<keyword evidence="7" id="KW-1185">Reference proteome</keyword>
<evidence type="ECO:0000256" key="4">
    <source>
        <dbReference type="ARBA" id="ARBA00022840"/>
    </source>
</evidence>
<evidence type="ECO:0000259" key="5">
    <source>
        <dbReference type="PROSITE" id="PS50893"/>
    </source>
</evidence>
<keyword evidence="2" id="KW-0813">Transport</keyword>
<comment type="similarity">
    <text evidence="1">Belongs to the ABC transporter superfamily.</text>
</comment>
<organism evidence="6 7">
    <name type="scientific">Plasticicumulans lactativorans</name>
    <dbReference type="NCBI Taxonomy" id="1133106"/>
    <lineage>
        <taxon>Bacteria</taxon>
        <taxon>Pseudomonadati</taxon>
        <taxon>Pseudomonadota</taxon>
        <taxon>Gammaproteobacteria</taxon>
        <taxon>Candidatus Competibacteraceae</taxon>
        <taxon>Plasticicumulans</taxon>
    </lineage>
</organism>
<proteinExistence type="inferred from homology"/>
<feature type="domain" description="ABC transporter" evidence="5">
    <location>
        <begin position="2"/>
        <end position="215"/>
    </location>
</feature>
<dbReference type="PROSITE" id="PS50893">
    <property type="entry name" value="ABC_TRANSPORTER_2"/>
    <property type="match status" value="1"/>
</dbReference>
<dbReference type="SUPFAM" id="SSF52540">
    <property type="entry name" value="P-loop containing nucleoside triphosphate hydrolases"/>
    <property type="match status" value="1"/>
</dbReference>
<dbReference type="OrthoDB" id="9778870at2"/>
<dbReference type="Proteomes" id="UP000295765">
    <property type="component" value="Unassembled WGS sequence"/>
</dbReference>
<dbReference type="AlphaFoldDB" id="A0A4R2L012"/>
<dbReference type="InterPro" id="IPR027417">
    <property type="entry name" value="P-loop_NTPase"/>
</dbReference>
<sequence length="217" mass="23961">MVEFRGVSKAFRNREGAKRILARTDLVIPRGRSIGVLGLNGAGKSTLLRMIAGTEPPDTGTIRRNVRMSWPLGFSGGFNGSLSGVENLRFICRIYGADIGRVAAFVEDFAELGSYLRMPVRTYSSGMKGRLAFALSMAIDFECYLVDEIIGVGDRRFQKKCREAFQERKARSDLIMVSHSMSIIREHCEVAAILSGGCLTLYDDMDEAVALYEELAA</sequence>
<dbReference type="GO" id="GO:0005524">
    <property type="term" value="F:ATP binding"/>
    <property type="evidence" value="ECO:0007669"/>
    <property type="project" value="UniProtKB-KW"/>
</dbReference>
<evidence type="ECO:0000256" key="2">
    <source>
        <dbReference type="ARBA" id="ARBA00022448"/>
    </source>
</evidence>
<dbReference type="InterPro" id="IPR003593">
    <property type="entry name" value="AAA+_ATPase"/>
</dbReference>
<dbReference type="PANTHER" id="PTHR46743:SF2">
    <property type="entry name" value="TEICHOIC ACIDS EXPORT ATP-BINDING PROTEIN TAGH"/>
    <property type="match status" value="1"/>
</dbReference>
<dbReference type="SMART" id="SM00382">
    <property type="entry name" value="AAA"/>
    <property type="match status" value="1"/>
</dbReference>